<dbReference type="AlphaFoldDB" id="A0A9P4I265"/>
<proteinExistence type="predicted"/>
<dbReference type="FunFam" id="1.10.8.270:FF:000031">
    <property type="entry name" value="TBC1 domain family member 5"/>
    <property type="match status" value="1"/>
</dbReference>
<organism evidence="4 5">
    <name type="scientific">Saccharata proteae CBS 121410</name>
    <dbReference type="NCBI Taxonomy" id="1314787"/>
    <lineage>
        <taxon>Eukaryota</taxon>
        <taxon>Fungi</taxon>
        <taxon>Dikarya</taxon>
        <taxon>Ascomycota</taxon>
        <taxon>Pezizomycotina</taxon>
        <taxon>Dothideomycetes</taxon>
        <taxon>Dothideomycetes incertae sedis</taxon>
        <taxon>Botryosphaeriales</taxon>
        <taxon>Saccharataceae</taxon>
        <taxon>Saccharata</taxon>
    </lineage>
</organism>
<evidence type="ECO:0000313" key="4">
    <source>
        <dbReference type="EMBL" id="KAF2092118.1"/>
    </source>
</evidence>
<comment type="caution">
    <text evidence="4">The sequence shown here is derived from an EMBL/GenBank/DDBJ whole genome shotgun (WGS) entry which is preliminary data.</text>
</comment>
<sequence>MRPLDDARSTWQSLDQTRTLSELKNAIKLQGDSEDSPVLAQRSVYWKAFLLFESADHAAWTTILADSRIAYDSLRSHFLRAIENPDELSSTIDPLSENEESPWDALRKDEALRAEIYQDVERCMPENTYFRQPATMKMMLDILFIFCKLNPDVSYRQGMHEILAPILWVVERDAIDPSSGAESDRRGGKDLCRDMFDAKFIEHDTFTLYGLVMQNAKSFYEPSKTENPNDATMLIRCRRIFEDLLPKVDPELAEHLVKVDVVPQLFLMRWCRLLFGREFSFDNLLSMWDLLFAEDPSLELVDLISVSMLLRIRWQLLEADATMAITLLLRYPPPSPQYPPQTFVEDAVLLRRNITIETASDIVIKYSKRVPVGTLQRRSPDTQSDEHHRPESPFGSPIKIVPQPTSIEAIIHDAARGMYTRGEKWGVNKAVRDAVGEVRKNVQGLQAGRSTHKPWPTNSRDSEKDLNPAALLQKITALEQRNRGLAKMLGGAVSELWDCQKDTCERKDADQGAVESLSVAIAKVQFVQVYLEDSTIPLPMEEVAENSASSADDQAENPPKVPRRPSPKTANSSDSVVTTRRLPIVTSRRKTNSRPQTSDNAPSPVSSDQSSTDGLAGTSSNHRTRPSLAQSSFSWILGGQEPGESFATVSPLDPFEPAGFLFGDDDDELSHSTMGLRKKKTFGIGRKNSGEKKGQADEEVIDLNDIRNGSVA</sequence>
<keyword evidence="5" id="KW-1185">Reference proteome</keyword>
<feature type="compositionally biased region" description="Polar residues" evidence="2">
    <location>
        <begin position="568"/>
        <end position="578"/>
    </location>
</feature>
<dbReference type="GO" id="GO:0005096">
    <property type="term" value="F:GTPase activator activity"/>
    <property type="evidence" value="ECO:0007669"/>
    <property type="project" value="UniProtKB-KW"/>
</dbReference>
<feature type="compositionally biased region" description="Basic and acidic residues" evidence="2">
    <location>
        <begin position="378"/>
        <end position="391"/>
    </location>
</feature>
<evidence type="ECO:0000259" key="3">
    <source>
        <dbReference type="PROSITE" id="PS50086"/>
    </source>
</evidence>
<feature type="region of interest" description="Disordered" evidence="2">
    <location>
        <begin position="374"/>
        <end position="399"/>
    </location>
</feature>
<accession>A0A9P4I265</accession>
<dbReference type="SUPFAM" id="SSF47923">
    <property type="entry name" value="Ypt/Rab-GAP domain of gyp1p"/>
    <property type="match status" value="2"/>
</dbReference>
<feature type="compositionally biased region" description="Polar residues" evidence="2">
    <location>
        <begin position="593"/>
        <end position="627"/>
    </location>
</feature>
<evidence type="ECO:0000256" key="2">
    <source>
        <dbReference type="SAM" id="MobiDB-lite"/>
    </source>
</evidence>
<feature type="domain" description="Rab-GAP TBC" evidence="3">
    <location>
        <begin position="36"/>
        <end position="295"/>
    </location>
</feature>
<dbReference type="Proteomes" id="UP000799776">
    <property type="component" value="Unassembled WGS sequence"/>
</dbReference>
<dbReference type="PANTHER" id="PTHR22957">
    <property type="entry name" value="TBC1 DOMAIN FAMILY MEMBER GTPASE-ACTIVATING PROTEIN"/>
    <property type="match status" value="1"/>
</dbReference>
<dbReference type="Gene3D" id="1.10.472.80">
    <property type="entry name" value="Ypt/Rab-GAP domain of gyp1p, domain 3"/>
    <property type="match status" value="1"/>
</dbReference>
<protein>
    <submittedName>
        <fullName evidence="4">RabGAP/TBC</fullName>
    </submittedName>
</protein>
<dbReference type="Pfam" id="PF00566">
    <property type="entry name" value="RabGAP-TBC"/>
    <property type="match status" value="1"/>
</dbReference>
<dbReference type="PANTHER" id="PTHR22957:SF337">
    <property type="entry name" value="TBC1 DOMAIN FAMILY MEMBER 5"/>
    <property type="match status" value="1"/>
</dbReference>
<evidence type="ECO:0000256" key="1">
    <source>
        <dbReference type="ARBA" id="ARBA00022468"/>
    </source>
</evidence>
<dbReference type="FunFam" id="1.10.472.80:FF:000038">
    <property type="entry name" value="TBC1 domain family member 5"/>
    <property type="match status" value="1"/>
</dbReference>
<dbReference type="Gene3D" id="1.10.8.270">
    <property type="entry name" value="putative rabgap domain of human tbc1 domain family member 14 like domains"/>
    <property type="match status" value="1"/>
</dbReference>
<dbReference type="InterPro" id="IPR000195">
    <property type="entry name" value="Rab-GAP-TBC_dom"/>
</dbReference>
<dbReference type="PROSITE" id="PS50086">
    <property type="entry name" value="TBC_RABGAP"/>
    <property type="match status" value="1"/>
</dbReference>
<dbReference type="OrthoDB" id="27140at2759"/>
<dbReference type="SMART" id="SM00164">
    <property type="entry name" value="TBC"/>
    <property type="match status" value="1"/>
</dbReference>
<keyword evidence="1" id="KW-0343">GTPase activation</keyword>
<dbReference type="InterPro" id="IPR035969">
    <property type="entry name" value="Rab-GAP_TBC_sf"/>
</dbReference>
<feature type="region of interest" description="Disordered" evidence="2">
    <location>
        <begin position="544"/>
        <end position="627"/>
    </location>
</feature>
<dbReference type="EMBL" id="ML978711">
    <property type="protein sequence ID" value="KAF2092118.1"/>
    <property type="molecule type" value="Genomic_DNA"/>
</dbReference>
<gene>
    <name evidence="4" type="ORF">K490DRAFT_70792</name>
</gene>
<reference evidence="4" key="1">
    <citation type="journal article" date="2020" name="Stud. Mycol.">
        <title>101 Dothideomycetes genomes: a test case for predicting lifestyles and emergence of pathogens.</title>
        <authorList>
            <person name="Haridas S."/>
            <person name="Albert R."/>
            <person name="Binder M."/>
            <person name="Bloem J."/>
            <person name="Labutti K."/>
            <person name="Salamov A."/>
            <person name="Andreopoulos B."/>
            <person name="Baker S."/>
            <person name="Barry K."/>
            <person name="Bills G."/>
            <person name="Bluhm B."/>
            <person name="Cannon C."/>
            <person name="Castanera R."/>
            <person name="Culley D."/>
            <person name="Daum C."/>
            <person name="Ezra D."/>
            <person name="Gonzalez J."/>
            <person name="Henrissat B."/>
            <person name="Kuo A."/>
            <person name="Liang C."/>
            <person name="Lipzen A."/>
            <person name="Lutzoni F."/>
            <person name="Magnuson J."/>
            <person name="Mondo S."/>
            <person name="Nolan M."/>
            <person name="Ohm R."/>
            <person name="Pangilinan J."/>
            <person name="Park H.-J."/>
            <person name="Ramirez L."/>
            <person name="Alfaro M."/>
            <person name="Sun H."/>
            <person name="Tritt A."/>
            <person name="Yoshinaga Y."/>
            <person name="Zwiers L.-H."/>
            <person name="Turgeon B."/>
            <person name="Goodwin S."/>
            <person name="Spatafora J."/>
            <person name="Crous P."/>
            <person name="Grigoriev I."/>
        </authorList>
    </citation>
    <scope>NUCLEOTIDE SEQUENCE</scope>
    <source>
        <strain evidence="4">CBS 121410</strain>
    </source>
</reference>
<name>A0A9P4I265_9PEZI</name>
<evidence type="ECO:0000313" key="5">
    <source>
        <dbReference type="Proteomes" id="UP000799776"/>
    </source>
</evidence>